<comment type="subcellular location">
    <subcellularLocation>
        <location evidence="1">Endomembrane system</location>
        <topology evidence="1">Multi-pass membrane protein</topology>
    </subcellularLocation>
</comment>
<dbReference type="AlphaFoldDB" id="A0A8K0GGR6"/>
<dbReference type="PANTHER" id="PTHR21324">
    <property type="entry name" value="FASTING-INDUCIBLE INTEGRAL MEMBRANE PROTEIN TM6P1-RELATED"/>
    <property type="match status" value="1"/>
</dbReference>
<evidence type="ECO:0000259" key="7">
    <source>
        <dbReference type="Pfam" id="PF10277"/>
    </source>
</evidence>
<evidence type="ECO:0000256" key="1">
    <source>
        <dbReference type="ARBA" id="ARBA00004127"/>
    </source>
</evidence>
<keyword evidence="4 6" id="KW-1133">Transmembrane helix</keyword>
<feature type="transmembrane region" description="Helical" evidence="6">
    <location>
        <begin position="77"/>
        <end position="103"/>
    </location>
</feature>
<feature type="domain" description="CWH43-like N-terminal" evidence="7">
    <location>
        <begin position="4"/>
        <end position="150"/>
    </location>
</feature>
<evidence type="ECO:0000256" key="4">
    <source>
        <dbReference type="ARBA" id="ARBA00022989"/>
    </source>
</evidence>
<dbReference type="InterPro" id="IPR019402">
    <property type="entry name" value="CWH43_N"/>
</dbReference>
<dbReference type="EMBL" id="VTPC01004151">
    <property type="protein sequence ID" value="KAF2897448.1"/>
    <property type="molecule type" value="Genomic_DNA"/>
</dbReference>
<feature type="transmembrane region" description="Helical" evidence="6">
    <location>
        <begin position="123"/>
        <end position="142"/>
    </location>
</feature>
<keyword evidence="5 6" id="KW-0472">Membrane</keyword>
<protein>
    <recommendedName>
        <fullName evidence="7">CWH43-like N-terminal domain-containing protein</fullName>
    </recommendedName>
</protein>
<evidence type="ECO:0000256" key="2">
    <source>
        <dbReference type="ARBA" id="ARBA00006565"/>
    </source>
</evidence>
<feature type="transmembrane region" description="Helical" evidence="6">
    <location>
        <begin position="7"/>
        <end position="26"/>
    </location>
</feature>
<evidence type="ECO:0000313" key="9">
    <source>
        <dbReference type="Proteomes" id="UP000801492"/>
    </source>
</evidence>
<dbReference type="OrthoDB" id="6757766at2759"/>
<dbReference type="GO" id="GO:0005886">
    <property type="term" value="C:plasma membrane"/>
    <property type="evidence" value="ECO:0007669"/>
    <property type="project" value="TreeGrafter"/>
</dbReference>
<dbReference type="Pfam" id="PF10277">
    <property type="entry name" value="Frag1"/>
    <property type="match status" value="1"/>
</dbReference>
<evidence type="ECO:0000256" key="6">
    <source>
        <dbReference type="SAM" id="Phobius"/>
    </source>
</evidence>
<dbReference type="InterPro" id="IPR050911">
    <property type="entry name" value="DRAM/TMEM150_Autophagy_Mod"/>
</dbReference>
<evidence type="ECO:0000256" key="3">
    <source>
        <dbReference type="ARBA" id="ARBA00022692"/>
    </source>
</evidence>
<sequence length="173" mass="19375">MNKLWNILGIVTGLISCLGITTVGSFQETVLLPIHALGAAMVFGSGSLYLLIQTKITFDVRHIYIKNPDYGIGPKTLYLRIITAICFACFYTVASVCAFVALMKFSGTTIIWWTEEHAGYNEHLAAAIAEWAMVASFLVYLYTFTYEFKSLEFEEVTMKTREVAKSKSNEELP</sequence>
<feature type="transmembrane region" description="Helical" evidence="6">
    <location>
        <begin position="32"/>
        <end position="52"/>
    </location>
</feature>
<evidence type="ECO:0000313" key="8">
    <source>
        <dbReference type="EMBL" id="KAF2897448.1"/>
    </source>
</evidence>
<comment type="caution">
    <text evidence="8">The sequence shown here is derived from an EMBL/GenBank/DDBJ whole genome shotgun (WGS) entry which is preliminary data.</text>
</comment>
<reference evidence="8" key="1">
    <citation type="submission" date="2019-08" db="EMBL/GenBank/DDBJ databases">
        <title>The genome of the North American firefly Photinus pyralis.</title>
        <authorList>
            <consortium name="Photinus pyralis genome working group"/>
            <person name="Fallon T.R."/>
            <person name="Sander Lower S.E."/>
            <person name="Weng J.-K."/>
        </authorList>
    </citation>
    <scope>NUCLEOTIDE SEQUENCE</scope>
    <source>
        <strain evidence="8">TRF0915ILg1</strain>
        <tissue evidence="8">Whole body</tissue>
    </source>
</reference>
<organism evidence="8 9">
    <name type="scientific">Ignelater luminosus</name>
    <name type="common">Cucubano</name>
    <name type="synonym">Pyrophorus luminosus</name>
    <dbReference type="NCBI Taxonomy" id="2038154"/>
    <lineage>
        <taxon>Eukaryota</taxon>
        <taxon>Metazoa</taxon>
        <taxon>Ecdysozoa</taxon>
        <taxon>Arthropoda</taxon>
        <taxon>Hexapoda</taxon>
        <taxon>Insecta</taxon>
        <taxon>Pterygota</taxon>
        <taxon>Neoptera</taxon>
        <taxon>Endopterygota</taxon>
        <taxon>Coleoptera</taxon>
        <taxon>Polyphaga</taxon>
        <taxon>Elateriformia</taxon>
        <taxon>Elateroidea</taxon>
        <taxon>Elateridae</taxon>
        <taxon>Agrypninae</taxon>
        <taxon>Pyrophorini</taxon>
        <taxon>Ignelater</taxon>
    </lineage>
</organism>
<gene>
    <name evidence="8" type="ORF">ILUMI_08727</name>
</gene>
<comment type="similarity">
    <text evidence="2">Belongs to the DRAM/TMEM150 family.</text>
</comment>
<name>A0A8K0GGR6_IGNLU</name>
<keyword evidence="3 6" id="KW-0812">Transmembrane</keyword>
<proteinExistence type="inferred from homology"/>
<accession>A0A8K0GGR6</accession>
<dbReference type="Proteomes" id="UP000801492">
    <property type="component" value="Unassembled WGS sequence"/>
</dbReference>
<feature type="non-terminal residue" evidence="8">
    <location>
        <position position="1"/>
    </location>
</feature>
<dbReference type="PANTHER" id="PTHR21324:SF7">
    <property type="entry name" value="TRANSMEMBRANE PROTEIN 150C"/>
    <property type="match status" value="1"/>
</dbReference>
<keyword evidence="9" id="KW-1185">Reference proteome</keyword>
<dbReference type="PROSITE" id="PS51257">
    <property type="entry name" value="PROKAR_LIPOPROTEIN"/>
    <property type="match status" value="1"/>
</dbReference>
<dbReference type="GO" id="GO:0012505">
    <property type="term" value="C:endomembrane system"/>
    <property type="evidence" value="ECO:0007669"/>
    <property type="project" value="UniProtKB-SubCell"/>
</dbReference>
<evidence type="ECO:0000256" key="5">
    <source>
        <dbReference type="ARBA" id="ARBA00023136"/>
    </source>
</evidence>